<feature type="signal peptide" evidence="7">
    <location>
        <begin position="1"/>
        <end position="18"/>
    </location>
</feature>
<dbReference type="InterPro" id="IPR022398">
    <property type="entry name" value="Peptidase_S8_His-AS"/>
</dbReference>
<sequence>MRKWFIPVAVLAAHLATAQSQNTSSEPVKTKAPTNWFNLDYSADNVRGVSTEKAYELLKGRKSHPVIVGVIDSGIDINHEDLKSVIWKNPKEIAGNGKDDDGNGYIDDVNGWSFLGNKDGRNIDKESLELTREYARYKKLFDGKSEADIPADQKDAFTYYQELKIAYNEKAQESKMMLPLIENLLKTYQESTATIKEYLKKDSFTAEDVSKIDKTTADAKVKKAISVLERGYQMGYNEKELQEGLDHYKTEAEIQLNTDFNARKEIIGDDPDNTADHNYGNNDVIGPDARHGTHVAGIIGADRTNSLGVKGVADNVRIMVVRAVPDGDERDKDVANAIRYAVDNGAQILNMSFGKAYSPQKEAVDEAVKYAEKKGVLLVHAAGNESKNTDEEPNFPNRKFKKGGEPNNWIEVGAISWEPNKVASFSNYGKKGVDLFSPGVALYSTVPGSKYEELDGTSMASPVVAGVAALVKSYFPKITAAQLKDLLIQSTVKFPEQQVNLPGGDGQVAFGELSNTGGEVNAYQAVKLALEWEKAGKIK</sequence>
<organism evidence="9 10">
    <name type="scientific">Siphonobacter aquaeclarae</name>
    <dbReference type="NCBI Taxonomy" id="563176"/>
    <lineage>
        <taxon>Bacteria</taxon>
        <taxon>Pseudomonadati</taxon>
        <taxon>Bacteroidota</taxon>
        <taxon>Cytophagia</taxon>
        <taxon>Cytophagales</taxon>
        <taxon>Cytophagaceae</taxon>
        <taxon>Siphonobacter</taxon>
    </lineage>
</organism>
<keyword evidence="10" id="KW-1185">Reference proteome</keyword>
<evidence type="ECO:0000259" key="8">
    <source>
        <dbReference type="Pfam" id="PF00082"/>
    </source>
</evidence>
<evidence type="ECO:0000256" key="2">
    <source>
        <dbReference type="ARBA" id="ARBA00022670"/>
    </source>
</evidence>
<dbReference type="InterPro" id="IPR023827">
    <property type="entry name" value="Peptidase_S8_Asp-AS"/>
</dbReference>
<protein>
    <submittedName>
        <fullName evidence="9">Subtilase family protein</fullName>
    </submittedName>
</protein>
<keyword evidence="2 5" id="KW-0645">Protease</keyword>
<dbReference type="RefSeq" id="WP_093204050.1">
    <property type="nucleotide sequence ID" value="NZ_FNGS01000005.1"/>
</dbReference>
<evidence type="ECO:0000313" key="9">
    <source>
        <dbReference type="EMBL" id="SDM28370.1"/>
    </source>
</evidence>
<keyword evidence="7" id="KW-0732">Signal</keyword>
<dbReference type="PROSITE" id="PS00138">
    <property type="entry name" value="SUBTILASE_SER"/>
    <property type="match status" value="1"/>
</dbReference>
<comment type="similarity">
    <text evidence="1 5 6">Belongs to the peptidase S8 family.</text>
</comment>
<dbReference type="Gene3D" id="3.40.50.200">
    <property type="entry name" value="Peptidase S8/S53 domain"/>
    <property type="match status" value="2"/>
</dbReference>
<dbReference type="InterPro" id="IPR036852">
    <property type="entry name" value="Peptidase_S8/S53_dom_sf"/>
</dbReference>
<dbReference type="GO" id="GO:0004252">
    <property type="term" value="F:serine-type endopeptidase activity"/>
    <property type="evidence" value="ECO:0007669"/>
    <property type="project" value="UniProtKB-UniRule"/>
</dbReference>
<dbReference type="OrthoDB" id="9798386at2"/>
<dbReference type="GO" id="GO:0006508">
    <property type="term" value="P:proteolysis"/>
    <property type="evidence" value="ECO:0007669"/>
    <property type="project" value="UniProtKB-KW"/>
</dbReference>
<dbReference type="PROSITE" id="PS00137">
    <property type="entry name" value="SUBTILASE_HIS"/>
    <property type="match status" value="1"/>
</dbReference>
<dbReference type="AlphaFoldDB" id="A0A1G9RZD4"/>
<feature type="active site" description="Charge relay system" evidence="5">
    <location>
        <position position="458"/>
    </location>
</feature>
<feature type="active site" description="Charge relay system" evidence="5">
    <location>
        <position position="291"/>
    </location>
</feature>
<dbReference type="STRING" id="563176.SAMN04488090_3106"/>
<feature type="chain" id="PRO_5011621187" evidence="7">
    <location>
        <begin position="19"/>
        <end position="539"/>
    </location>
</feature>
<evidence type="ECO:0000256" key="4">
    <source>
        <dbReference type="ARBA" id="ARBA00022825"/>
    </source>
</evidence>
<evidence type="ECO:0000256" key="6">
    <source>
        <dbReference type="RuleBase" id="RU003355"/>
    </source>
</evidence>
<dbReference type="InterPro" id="IPR034080">
    <property type="entry name" value="Protease_P7-like_dom"/>
</dbReference>
<dbReference type="InterPro" id="IPR000209">
    <property type="entry name" value="Peptidase_S8/S53_dom"/>
</dbReference>
<evidence type="ECO:0000256" key="1">
    <source>
        <dbReference type="ARBA" id="ARBA00011073"/>
    </source>
</evidence>
<dbReference type="CDD" id="cd07483">
    <property type="entry name" value="Peptidases_S8_Subtilisin_Novo-like"/>
    <property type="match status" value="1"/>
</dbReference>
<keyword evidence="3 5" id="KW-0378">Hydrolase</keyword>
<dbReference type="InterPro" id="IPR015500">
    <property type="entry name" value="Peptidase_S8_subtilisin-rel"/>
</dbReference>
<dbReference type="PROSITE" id="PS00136">
    <property type="entry name" value="SUBTILASE_ASP"/>
    <property type="match status" value="1"/>
</dbReference>
<dbReference type="SUPFAM" id="SSF52743">
    <property type="entry name" value="Subtilisin-like"/>
    <property type="match status" value="1"/>
</dbReference>
<dbReference type="PANTHER" id="PTHR43399">
    <property type="entry name" value="SUBTILISIN-RELATED"/>
    <property type="match status" value="1"/>
</dbReference>
<accession>A0A1G9RZD4</accession>
<reference evidence="9 10" key="1">
    <citation type="submission" date="2016-10" db="EMBL/GenBank/DDBJ databases">
        <authorList>
            <person name="de Groot N.N."/>
        </authorList>
    </citation>
    <scope>NUCLEOTIDE SEQUENCE [LARGE SCALE GENOMIC DNA]</scope>
    <source>
        <strain evidence="9 10">DSM 21668</strain>
    </source>
</reference>
<evidence type="ECO:0000313" key="10">
    <source>
        <dbReference type="Proteomes" id="UP000198901"/>
    </source>
</evidence>
<feature type="domain" description="Peptidase S8/S53" evidence="8">
    <location>
        <begin position="66"/>
        <end position="497"/>
    </location>
</feature>
<dbReference type="PANTHER" id="PTHR43399:SF4">
    <property type="entry name" value="CELL WALL-ASSOCIATED PROTEASE"/>
    <property type="match status" value="1"/>
</dbReference>
<keyword evidence="4 5" id="KW-0720">Serine protease</keyword>
<dbReference type="Pfam" id="PF00082">
    <property type="entry name" value="Peptidase_S8"/>
    <property type="match status" value="1"/>
</dbReference>
<dbReference type="InterPro" id="IPR023828">
    <property type="entry name" value="Peptidase_S8_Ser-AS"/>
</dbReference>
<evidence type="ECO:0000256" key="7">
    <source>
        <dbReference type="SAM" id="SignalP"/>
    </source>
</evidence>
<gene>
    <name evidence="9" type="ORF">SAMN04488090_3106</name>
</gene>
<proteinExistence type="inferred from homology"/>
<evidence type="ECO:0000256" key="3">
    <source>
        <dbReference type="ARBA" id="ARBA00022801"/>
    </source>
</evidence>
<evidence type="ECO:0000256" key="5">
    <source>
        <dbReference type="PROSITE-ProRule" id="PRU01240"/>
    </source>
</evidence>
<dbReference type="PROSITE" id="PS51892">
    <property type="entry name" value="SUBTILASE"/>
    <property type="match status" value="1"/>
</dbReference>
<dbReference type="InterPro" id="IPR051048">
    <property type="entry name" value="Peptidase_S8/S53_subtilisin"/>
</dbReference>
<feature type="active site" description="Charge relay system" evidence="5">
    <location>
        <position position="72"/>
    </location>
</feature>
<dbReference type="EMBL" id="FNGS01000005">
    <property type="protein sequence ID" value="SDM28370.1"/>
    <property type="molecule type" value="Genomic_DNA"/>
</dbReference>
<dbReference type="Proteomes" id="UP000198901">
    <property type="component" value="Unassembled WGS sequence"/>
</dbReference>
<dbReference type="PRINTS" id="PR00723">
    <property type="entry name" value="SUBTILISIN"/>
</dbReference>
<name>A0A1G9RZD4_9BACT</name>